<dbReference type="RefSeq" id="YP_009704207.1">
    <property type="nucleotide sequence ID" value="NC_044963.1"/>
</dbReference>
<dbReference type="GeneID" id="41954373"/>
<name>A0A5C1VAZ6_9PEZI</name>
<dbReference type="EMBL" id="MG010657">
    <property type="protein sequence ID" value="QEN73770.1"/>
    <property type="molecule type" value="Genomic_DNA"/>
</dbReference>
<keyword evidence="1" id="KW-0472">Membrane</keyword>
<reference evidence="3" key="1">
    <citation type="submission" date="2017-09" db="EMBL/GenBank/DDBJ databases">
        <title>Comparative analysis of mitochondrial genomes in Ceratocystis.</title>
        <authorList>
            <person name="Naidoo K."/>
            <person name="Steenkamp E.T."/>
            <person name="Coetzee M.P.A."/>
            <person name="Kleeper P."/>
            <person name="Wingfield M.J."/>
            <person name="Wingfield B.D."/>
        </authorList>
    </citation>
    <scope>NUCLEOTIDE SEQUENCE</scope>
    <source>
        <strain evidence="3">CMW15049</strain>
    </source>
</reference>
<protein>
    <submittedName>
        <fullName evidence="3">LAGLIDADG endonuclease</fullName>
    </submittedName>
</protein>
<feature type="domain" description="Homing endonuclease LAGLIDADG" evidence="2">
    <location>
        <begin position="92"/>
        <end position="186"/>
    </location>
</feature>
<proteinExistence type="predicted"/>
<dbReference type="GO" id="GO:0005739">
    <property type="term" value="C:mitochondrion"/>
    <property type="evidence" value="ECO:0007669"/>
    <property type="project" value="UniProtKB-ARBA"/>
</dbReference>
<keyword evidence="1" id="KW-1133">Transmembrane helix</keyword>
<keyword evidence="3" id="KW-0255">Endonuclease</keyword>
<dbReference type="Pfam" id="PF00961">
    <property type="entry name" value="LAGLIDADG_1"/>
    <property type="match status" value="2"/>
</dbReference>
<evidence type="ECO:0000313" key="3">
    <source>
        <dbReference type="EMBL" id="QEN73770.1"/>
    </source>
</evidence>
<geneLocation type="mitochondrion" evidence="3"/>
<dbReference type="InterPro" id="IPR004860">
    <property type="entry name" value="LAGLIDADG_dom"/>
</dbReference>
<keyword evidence="3" id="KW-0496">Mitochondrion</keyword>
<dbReference type="FunFam" id="3.10.28.10:FF:000007">
    <property type="entry name" value="Intron-encoded DNA endonuclease aI3"/>
    <property type="match status" value="1"/>
</dbReference>
<feature type="domain" description="Homing endonuclease LAGLIDADG" evidence="2">
    <location>
        <begin position="213"/>
        <end position="323"/>
    </location>
</feature>
<dbReference type="SUPFAM" id="SSF55608">
    <property type="entry name" value="Homing endonucleases"/>
    <property type="match status" value="2"/>
</dbReference>
<keyword evidence="1" id="KW-0812">Transmembrane</keyword>
<keyword evidence="3" id="KW-0540">Nuclease</keyword>
<organism evidence="3">
    <name type="scientific">Ceratocystis fimbriata</name>
    <dbReference type="NCBI Taxonomy" id="5158"/>
    <lineage>
        <taxon>Eukaryota</taxon>
        <taxon>Fungi</taxon>
        <taxon>Dikarya</taxon>
        <taxon>Ascomycota</taxon>
        <taxon>Pezizomycotina</taxon>
        <taxon>Sordariomycetes</taxon>
        <taxon>Hypocreomycetidae</taxon>
        <taxon>Microascales</taxon>
        <taxon>Ceratocystidaceae</taxon>
        <taxon>Ceratocystis</taxon>
    </lineage>
</organism>
<evidence type="ECO:0000256" key="1">
    <source>
        <dbReference type="SAM" id="Phobius"/>
    </source>
</evidence>
<dbReference type="AlphaFoldDB" id="A0A5C1VAZ6"/>
<gene>
    <name evidence="3" type="primary">oi3cox1</name>
</gene>
<evidence type="ECO:0000259" key="2">
    <source>
        <dbReference type="Pfam" id="PF00961"/>
    </source>
</evidence>
<accession>A0A5C1VAZ6</accession>
<dbReference type="PANTHER" id="PTHR36181:SF1">
    <property type="entry name" value="LAGLIDADG ENDONUCLEASE"/>
    <property type="match status" value="1"/>
</dbReference>
<dbReference type="Gene3D" id="3.10.28.10">
    <property type="entry name" value="Homing endonucleases"/>
    <property type="match status" value="2"/>
</dbReference>
<dbReference type="PANTHER" id="PTHR36181">
    <property type="entry name" value="INTRON-ENCODED ENDONUCLEASE AI3-RELATED"/>
    <property type="match status" value="1"/>
</dbReference>
<sequence length="368" mass="43091">MLALYLANCWEKIFILFISLSAGCLISLDLLNIFRDYTPKFVCYKGSHVLSETRTWAYLNSKLFSTSSNPKENTLKEYNKNNEFDPRFASYLAGLIEGDGTIIVPKSERSPKGKLYYPSIQIVFDLRDLPLAIMIQSKLNHGSVSRKKGSNAYVFSINSFEGLILVTNIINGFMRTPKIYALYRLIDWLNLRFNLNIEKKYMDKSNINSNNWLAGFIDADGHFSVRTTLNSKYPRIECKFELSQRQNDHNKPLRGPFENNFEYLSLIADFLSTTVKEIRMDKPKPEYRVRTTSLNGNLILIEYLDKYPLFSSKYLNYNDWKKVLAYFENKKHTEPESIKSIVEIKLQMNNQRTEFVWDHLSKFYNLYK</sequence>
<keyword evidence="3" id="KW-0378">Hydrolase</keyword>
<dbReference type="InterPro" id="IPR027434">
    <property type="entry name" value="Homing_endonucl"/>
</dbReference>
<feature type="transmembrane region" description="Helical" evidence="1">
    <location>
        <begin position="12"/>
        <end position="31"/>
    </location>
</feature>
<dbReference type="GO" id="GO:0004519">
    <property type="term" value="F:endonuclease activity"/>
    <property type="evidence" value="ECO:0007669"/>
    <property type="project" value="UniProtKB-KW"/>
</dbReference>
<dbReference type="InterPro" id="IPR051289">
    <property type="entry name" value="LAGLIDADG_Endonuclease"/>
</dbReference>